<reference evidence="1 2" key="1">
    <citation type="submission" date="2018-02" db="EMBL/GenBank/DDBJ databases">
        <title>The draft genome of Phyllobacterium sp. 1N-3.</title>
        <authorList>
            <person name="Liu L."/>
            <person name="Li L."/>
            <person name="Zhang X."/>
            <person name="Wang T."/>
            <person name="Liang L."/>
        </authorList>
    </citation>
    <scope>NUCLEOTIDE SEQUENCE [LARGE SCALE GENOMIC DNA]</scope>
    <source>
        <strain evidence="1 2">1N-3</strain>
    </source>
</reference>
<evidence type="ECO:0000313" key="1">
    <source>
        <dbReference type="EMBL" id="PRD42333.1"/>
    </source>
</evidence>
<name>A0A2S9IP89_9HYPH</name>
<keyword evidence="2" id="KW-1185">Reference proteome</keyword>
<comment type="caution">
    <text evidence="1">The sequence shown here is derived from an EMBL/GenBank/DDBJ whole genome shotgun (WGS) entry which is preliminary data.</text>
</comment>
<dbReference type="EMBL" id="PVBR01000012">
    <property type="protein sequence ID" value="PRD42333.1"/>
    <property type="molecule type" value="Genomic_DNA"/>
</dbReference>
<protein>
    <submittedName>
        <fullName evidence="1">Uncharacterized protein</fullName>
    </submittedName>
</protein>
<accession>A0A2S9IP89</accession>
<dbReference type="AlphaFoldDB" id="A0A2S9IP89"/>
<evidence type="ECO:0000313" key="2">
    <source>
        <dbReference type="Proteomes" id="UP000239434"/>
    </source>
</evidence>
<dbReference type="Proteomes" id="UP000239434">
    <property type="component" value="Unassembled WGS sequence"/>
</dbReference>
<proteinExistence type="predicted"/>
<sequence>MKTKTIEELLTWAFTDELTKGGGVDGLDNLHSAWRQMQASSWGKIMEFADLMAMVDRDRSSPGMWIQVHLPFEVRNTDFVTSMTALSKASKPLRSEFARVTAGYDKRGFRLNQHRLNGGALLNSWSGVRRASGEPVLSLRYHHRELVDVWGGGDIGVIETSRMRMTDIIDAAAPTVQRSSRTVSNAPALADYENPTSVPFSNAPWLDEPFGVPAIRVQKGS</sequence>
<organism evidence="1 2">
    <name type="scientific">Phyllobacterium phragmitis</name>
    <dbReference type="NCBI Taxonomy" id="2670329"/>
    <lineage>
        <taxon>Bacteria</taxon>
        <taxon>Pseudomonadati</taxon>
        <taxon>Pseudomonadota</taxon>
        <taxon>Alphaproteobacteria</taxon>
        <taxon>Hyphomicrobiales</taxon>
        <taxon>Phyllobacteriaceae</taxon>
        <taxon>Phyllobacterium</taxon>
    </lineage>
</organism>
<gene>
    <name evidence="1" type="ORF">C5748_16175</name>
</gene>
<dbReference type="RefSeq" id="WP_105742972.1">
    <property type="nucleotide sequence ID" value="NZ_PVBR01000012.1"/>
</dbReference>